<dbReference type="AlphaFoldDB" id="B8MAS5"/>
<dbReference type="InParanoid" id="B8MAS5"/>
<dbReference type="Proteomes" id="UP000001745">
    <property type="component" value="Unassembled WGS sequence"/>
</dbReference>
<dbReference type="HOGENOM" id="CLU_2623683_0_0_1"/>
<sequence>MPTPARAVNLRKLEPKIDSSRVAAVVAANGRDEQCKGASCMADDVRLRTARVSPYARRAAIYDAYDWTSFNAPLAAVP</sequence>
<dbReference type="VEuPathDB" id="FungiDB:TSTA_115600"/>
<organism evidence="1 2">
    <name type="scientific">Talaromyces stipitatus (strain ATCC 10500 / CBS 375.48 / QM 6759 / NRRL 1006)</name>
    <name type="common">Penicillium stipitatum</name>
    <dbReference type="NCBI Taxonomy" id="441959"/>
    <lineage>
        <taxon>Eukaryota</taxon>
        <taxon>Fungi</taxon>
        <taxon>Dikarya</taxon>
        <taxon>Ascomycota</taxon>
        <taxon>Pezizomycotina</taxon>
        <taxon>Eurotiomycetes</taxon>
        <taxon>Eurotiomycetidae</taxon>
        <taxon>Eurotiales</taxon>
        <taxon>Trichocomaceae</taxon>
        <taxon>Talaromyces</taxon>
        <taxon>Talaromyces sect. Talaromyces</taxon>
    </lineage>
</organism>
<protein>
    <submittedName>
        <fullName evidence="1">Uncharacterized protein</fullName>
    </submittedName>
</protein>
<accession>B8MAS5</accession>
<evidence type="ECO:0000313" key="1">
    <source>
        <dbReference type="EMBL" id="EED17765.1"/>
    </source>
</evidence>
<evidence type="ECO:0000313" key="2">
    <source>
        <dbReference type="Proteomes" id="UP000001745"/>
    </source>
</evidence>
<gene>
    <name evidence="1" type="ORF">TSTA_115600</name>
</gene>
<proteinExistence type="predicted"/>
<keyword evidence="2" id="KW-1185">Reference proteome</keyword>
<reference evidence="2" key="1">
    <citation type="journal article" date="2015" name="Genome Announc.">
        <title>Genome sequence of the AIDS-associated pathogen Penicillium marneffei (ATCC18224) and its near taxonomic relative Talaromyces stipitatus (ATCC10500).</title>
        <authorList>
            <person name="Nierman W.C."/>
            <person name="Fedorova-Abrams N.D."/>
            <person name="Andrianopoulos A."/>
        </authorList>
    </citation>
    <scope>NUCLEOTIDE SEQUENCE [LARGE SCALE GENOMIC DNA]</scope>
    <source>
        <strain evidence="2">ATCC 10500 / CBS 375.48 / QM 6759 / NRRL 1006</strain>
    </source>
</reference>
<name>B8MAS5_TALSN</name>
<dbReference type="GeneID" id="8099587"/>
<dbReference type="EMBL" id="EQ962655">
    <property type="protein sequence ID" value="EED17765.1"/>
    <property type="molecule type" value="Genomic_DNA"/>
</dbReference>
<dbReference type="RefSeq" id="XP_002481757.1">
    <property type="nucleotide sequence ID" value="XM_002481712.1"/>
</dbReference>